<dbReference type="AlphaFoldDB" id="A0AB37UBW3"/>
<organism evidence="1 2">
    <name type="scientific">Chroococcidiopsis cubana SAG 39.79</name>
    <dbReference type="NCBI Taxonomy" id="388085"/>
    <lineage>
        <taxon>Bacteria</taxon>
        <taxon>Bacillati</taxon>
        <taxon>Cyanobacteriota</taxon>
        <taxon>Cyanophyceae</taxon>
        <taxon>Chroococcidiopsidales</taxon>
        <taxon>Chroococcidiopsidaceae</taxon>
        <taxon>Chroococcidiopsis</taxon>
    </lineage>
</organism>
<evidence type="ECO:0008006" key="3">
    <source>
        <dbReference type="Google" id="ProtNLM"/>
    </source>
</evidence>
<dbReference type="EMBL" id="RSCK01000086">
    <property type="protein sequence ID" value="RUT04493.1"/>
    <property type="molecule type" value="Genomic_DNA"/>
</dbReference>
<sequence length="353" mass="40529">MSQIHKSQGKYVKIVFALLRLFGFKSIPAIAKLLQTYIPFPLLHLYRTYKYNLSTVIDRQLSNLFRNQVVTTKKLIANRKTILFYPEFPTSGAIYYICLFLGYNVTNNPEAAFDLCIKWKDATFSPKDYVLFRLSVQNPILSIVNINCENISKTYVDRVFHTVFGYSVTVDPLTYTGQCVMKSDLNGQHDGKIIACPIDTVEPGIVYNKLIDNEVEDGKVLLLRVPVFKYIIPFVYLKYFPVEHRFGRSFAHLISVRLAEAQDIFSEVEISKILCFCQKLGLDYGELDILRDRRDRRLYIVDANNTPSATMIYNPLDLPLDKQKCFLSPSDRLIALQKLAQAFKTALLNPSKS</sequence>
<keyword evidence="2" id="KW-1185">Reference proteome</keyword>
<proteinExistence type="predicted"/>
<name>A0AB37UBW3_9CYAN</name>
<evidence type="ECO:0000313" key="1">
    <source>
        <dbReference type="EMBL" id="RUT04493.1"/>
    </source>
</evidence>
<comment type="caution">
    <text evidence="1">The sequence shown here is derived from an EMBL/GenBank/DDBJ whole genome shotgun (WGS) entry which is preliminary data.</text>
</comment>
<accession>A0AB37UBW3</accession>
<dbReference type="Proteomes" id="UP000282574">
    <property type="component" value="Unassembled WGS sequence"/>
</dbReference>
<evidence type="ECO:0000313" key="2">
    <source>
        <dbReference type="Proteomes" id="UP000282574"/>
    </source>
</evidence>
<gene>
    <name evidence="1" type="ORF">DSM107010_57730</name>
</gene>
<protein>
    <recommendedName>
        <fullName evidence="3">ATP-grasp domain-containing protein</fullName>
    </recommendedName>
</protein>
<reference evidence="1 2" key="1">
    <citation type="journal article" date="2019" name="Genome Biol. Evol.">
        <title>Day and night: Metabolic profiles and evolutionary relationships of six axenic non-marine cyanobacteria.</title>
        <authorList>
            <person name="Will S.E."/>
            <person name="Henke P."/>
            <person name="Boedeker C."/>
            <person name="Huang S."/>
            <person name="Brinkmann H."/>
            <person name="Rohde M."/>
            <person name="Jarek M."/>
            <person name="Friedl T."/>
            <person name="Seufert S."/>
            <person name="Schumacher M."/>
            <person name="Overmann J."/>
            <person name="Neumann-Schaal M."/>
            <person name="Petersen J."/>
        </authorList>
    </citation>
    <scope>NUCLEOTIDE SEQUENCE [LARGE SCALE GENOMIC DNA]</scope>
    <source>
        <strain evidence="1 2">SAG 39.79</strain>
    </source>
</reference>